<keyword evidence="2" id="KW-0472">Membrane</keyword>
<accession>A0A1G2A7P3</accession>
<dbReference type="Proteomes" id="UP000178315">
    <property type="component" value="Unassembled WGS sequence"/>
</dbReference>
<evidence type="ECO:0000256" key="1">
    <source>
        <dbReference type="SAM" id="MobiDB-lite"/>
    </source>
</evidence>
<comment type="caution">
    <text evidence="3">The sequence shown here is derived from an EMBL/GenBank/DDBJ whole genome shotgun (WGS) entry which is preliminary data.</text>
</comment>
<keyword evidence="2" id="KW-1133">Transmembrane helix</keyword>
<protein>
    <submittedName>
        <fullName evidence="3">Uncharacterized protein</fullName>
    </submittedName>
</protein>
<organism evidence="3 4">
    <name type="scientific">Candidatus Jacksonbacteria bacterium RIFCSPLOWO2_02_FULL_44_20</name>
    <dbReference type="NCBI Taxonomy" id="1798460"/>
    <lineage>
        <taxon>Bacteria</taxon>
        <taxon>Candidatus Jacksoniibacteriota</taxon>
    </lineage>
</organism>
<reference evidence="3 4" key="1">
    <citation type="journal article" date="2016" name="Nat. Commun.">
        <title>Thousands of microbial genomes shed light on interconnected biogeochemical processes in an aquifer system.</title>
        <authorList>
            <person name="Anantharaman K."/>
            <person name="Brown C.T."/>
            <person name="Hug L.A."/>
            <person name="Sharon I."/>
            <person name="Castelle C.J."/>
            <person name="Probst A.J."/>
            <person name="Thomas B.C."/>
            <person name="Singh A."/>
            <person name="Wilkins M.J."/>
            <person name="Karaoz U."/>
            <person name="Brodie E.L."/>
            <person name="Williams K.H."/>
            <person name="Hubbard S.S."/>
            <person name="Banfield J.F."/>
        </authorList>
    </citation>
    <scope>NUCLEOTIDE SEQUENCE [LARGE SCALE GENOMIC DNA]</scope>
</reference>
<dbReference type="EMBL" id="MHJU01000026">
    <property type="protein sequence ID" value="OGY72695.1"/>
    <property type="molecule type" value="Genomic_DNA"/>
</dbReference>
<dbReference type="AlphaFoldDB" id="A0A1G2A7P3"/>
<keyword evidence="2" id="KW-0812">Transmembrane</keyword>
<evidence type="ECO:0000313" key="3">
    <source>
        <dbReference type="EMBL" id="OGY72695.1"/>
    </source>
</evidence>
<evidence type="ECO:0000256" key="2">
    <source>
        <dbReference type="SAM" id="Phobius"/>
    </source>
</evidence>
<proteinExistence type="predicted"/>
<feature type="transmembrane region" description="Helical" evidence="2">
    <location>
        <begin position="9"/>
        <end position="29"/>
    </location>
</feature>
<evidence type="ECO:0000313" key="4">
    <source>
        <dbReference type="Proteomes" id="UP000178315"/>
    </source>
</evidence>
<name>A0A1G2A7P3_9BACT</name>
<feature type="region of interest" description="Disordered" evidence="1">
    <location>
        <begin position="37"/>
        <end position="59"/>
    </location>
</feature>
<sequence>MSQTNFRKVILATLIILIIAVVAYFFIAITATEKQPLPSNAPEQGSRPLASTTTNSSPEISLLSNKSEYTLGEEVIVDIVNHLGKDIYVPTTCGSVPYLFLQKKAGSVWKSYDPFPTKDCDRAIPFFKFISAPQQNNRFTINLTVYERGGSYSFRASPGTYRLEMNYTTHQNPTLLGADPTFVQIFSNEFVLSR</sequence>
<gene>
    <name evidence="3" type="ORF">A3H61_01755</name>
</gene>